<protein>
    <recommendedName>
        <fullName evidence="10">DUF2330 domain-containing protein</fullName>
    </recommendedName>
</protein>
<organism evidence="3 9">
    <name type="scientific">Cafeteria roenbergensis</name>
    <name type="common">Marine flagellate</name>
    <dbReference type="NCBI Taxonomy" id="33653"/>
    <lineage>
        <taxon>Eukaryota</taxon>
        <taxon>Sar</taxon>
        <taxon>Stramenopiles</taxon>
        <taxon>Bigyra</taxon>
        <taxon>Opalozoa</taxon>
        <taxon>Bicosoecida</taxon>
        <taxon>Cafeteriaceae</taxon>
        <taxon>Cafeteria</taxon>
    </lineage>
</organism>
<accession>A0A5A8DF18</accession>
<dbReference type="GO" id="GO:0006506">
    <property type="term" value="P:GPI anchor biosynthetic process"/>
    <property type="evidence" value="ECO:0007669"/>
    <property type="project" value="UniProtKB-UniPathway"/>
</dbReference>
<reference evidence="6 7" key="1">
    <citation type="submission" date="2019-07" db="EMBL/GenBank/DDBJ databases">
        <title>Genomes of Cafeteria roenbergensis.</title>
        <authorList>
            <person name="Fischer M.G."/>
            <person name="Hackl T."/>
            <person name="Roman M."/>
        </authorList>
    </citation>
    <scope>NUCLEOTIDE SEQUENCE [LARGE SCALE GENOMIC DNA]</scope>
    <source>
        <strain evidence="2 7">BVI</strain>
        <strain evidence="3 9">Cflag</strain>
        <strain evidence="5 6">E4-10P</strain>
        <strain evidence="4 8">RCC970-E3</strain>
    </source>
</reference>
<feature type="region of interest" description="Disordered" evidence="1">
    <location>
        <begin position="126"/>
        <end position="165"/>
    </location>
</feature>
<evidence type="ECO:0000313" key="2">
    <source>
        <dbReference type="EMBL" id="KAA0147758.1"/>
    </source>
</evidence>
<dbReference type="Proteomes" id="UP000322899">
    <property type="component" value="Unassembled WGS sequence"/>
</dbReference>
<dbReference type="AlphaFoldDB" id="A0A5A8DF18"/>
<keyword evidence="7" id="KW-1185">Reference proteome</keyword>
<evidence type="ECO:0000313" key="7">
    <source>
        <dbReference type="Proteomes" id="UP000323011"/>
    </source>
</evidence>
<evidence type="ECO:0000313" key="5">
    <source>
        <dbReference type="EMBL" id="KAA0177001.1"/>
    </source>
</evidence>
<evidence type="ECO:0008006" key="10">
    <source>
        <dbReference type="Google" id="ProtNLM"/>
    </source>
</evidence>
<feature type="compositionally biased region" description="Low complexity" evidence="1">
    <location>
        <begin position="128"/>
        <end position="143"/>
    </location>
</feature>
<dbReference type="Proteomes" id="UP000324907">
    <property type="component" value="Unassembled WGS sequence"/>
</dbReference>
<evidence type="ECO:0000313" key="8">
    <source>
        <dbReference type="Proteomes" id="UP000324907"/>
    </source>
</evidence>
<dbReference type="EMBL" id="VLTL01000002">
    <property type="protein sequence ID" value="KAA0172254.1"/>
    <property type="molecule type" value="Genomic_DNA"/>
</dbReference>
<evidence type="ECO:0000256" key="1">
    <source>
        <dbReference type="SAM" id="MobiDB-lite"/>
    </source>
</evidence>
<dbReference type="EMBL" id="VLTO01000005">
    <property type="protein sequence ID" value="KAA0177001.1"/>
    <property type="molecule type" value="Genomic_DNA"/>
</dbReference>
<comment type="caution">
    <text evidence="3">The sequence shown here is derived from an EMBL/GenBank/DDBJ whole genome shotgun (WGS) entry which is preliminary data.</text>
</comment>
<dbReference type="EMBL" id="VLTN01000061">
    <property type="protein sequence ID" value="KAA0147758.1"/>
    <property type="molecule type" value="Genomic_DNA"/>
</dbReference>
<name>A0A5A8DF18_CAFRO</name>
<evidence type="ECO:0000313" key="6">
    <source>
        <dbReference type="Proteomes" id="UP000322899"/>
    </source>
</evidence>
<dbReference type="Proteomes" id="UP000323011">
    <property type="component" value="Unassembled WGS sequence"/>
</dbReference>
<proteinExistence type="predicted"/>
<dbReference type="EMBL" id="VLTM01000019">
    <property type="protein sequence ID" value="KAA0164016.1"/>
    <property type="molecule type" value="Genomic_DNA"/>
</dbReference>
<sequence>MPRAFVRRETRLPGLHRIQRMRVFVPGAACLLGAAAGAAGSDVRLDVAVTMSVPHTSYIDVDEAHALSRGRAASPSSSALPAVSPALDADSGPAFAAFVPFIDVERPAQSSARHIVAWARRLRPVRGASSDPAPAAAAATSLPDPDEARRADASVPRPGAEAGVAAGLDPGSAWLLVTGDQPAGKPAGVAVVPAATIDAEFRVPLHFRYQRPCRPGHAAASAAAARAHRACGTGWVALAAPRVFVRAGAAGSWTELALDEGSAESFRAAEMEGPQAERALPDSVGSAVQGHGGFATVPDGEFGADVLRAVPVGQTDAEALVRPVTVWAAWLAAAVVVAAIGVSVS</sequence>
<evidence type="ECO:0000313" key="9">
    <source>
        <dbReference type="Proteomes" id="UP000325113"/>
    </source>
</evidence>
<dbReference type="UniPathway" id="UPA00196"/>
<evidence type="ECO:0000313" key="3">
    <source>
        <dbReference type="EMBL" id="KAA0164016.1"/>
    </source>
</evidence>
<evidence type="ECO:0000313" key="4">
    <source>
        <dbReference type="EMBL" id="KAA0172254.1"/>
    </source>
</evidence>
<dbReference type="Proteomes" id="UP000325113">
    <property type="component" value="Unassembled WGS sequence"/>
</dbReference>
<dbReference type="GO" id="GO:0016020">
    <property type="term" value="C:membrane"/>
    <property type="evidence" value="ECO:0007669"/>
    <property type="project" value="GOC"/>
</dbReference>
<gene>
    <name evidence="5" type="ORF">FNF27_01331</name>
    <name evidence="4" type="ORF">FNF28_00257</name>
    <name evidence="2" type="ORF">FNF29_07103</name>
    <name evidence="3" type="ORF">FNF31_02565</name>
</gene>